<organism evidence="1 2">
    <name type="scientific">Acaulospora colombiana</name>
    <dbReference type="NCBI Taxonomy" id="27376"/>
    <lineage>
        <taxon>Eukaryota</taxon>
        <taxon>Fungi</taxon>
        <taxon>Fungi incertae sedis</taxon>
        <taxon>Mucoromycota</taxon>
        <taxon>Glomeromycotina</taxon>
        <taxon>Glomeromycetes</taxon>
        <taxon>Diversisporales</taxon>
        <taxon>Acaulosporaceae</taxon>
        <taxon>Acaulospora</taxon>
    </lineage>
</organism>
<dbReference type="EMBL" id="CAJVPT010053778">
    <property type="protein sequence ID" value="CAG8752167.1"/>
    <property type="molecule type" value="Genomic_DNA"/>
</dbReference>
<keyword evidence="2" id="KW-1185">Reference proteome</keyword>
<name>A0ACA9QHY8_9GLOM</name>
<gene>
    <name evidence="1" type="ORF">ACOLOM_LOCUS12750</name>
</gene>
<sequence length="182" mass="20726">METPPEAIRLSCKQRDPCLPSRKLNQEIPKTSSKLPTKRFLCNGKGIIIFDRQSRQVSVQLSHQSRHPPYLSTGIPAKWIKFIIERQDWHFSDLLWKAIVEENERNGNGPLLFTEKMVTNFFGRFLVNRKGKGDVYDEIDIDTWVYEGDYIPSPVNDGNAGEDEGPEDEGPIVGALLGKKVK</sequence>
<evidence type="ECO:0000313" key="1">
    <source>
        <dbReference type="EMBL" id="CAG8752167.1"/>
    </source>
</evidence>
<feature type="non-terminal residue" evidence="1">
    <location>
        <position position="182"/>
    </location>
</feature>
<dbReference type="Proteomes" id="UP000789525">
    <property type="component" value="Unassembled WGS sequence"/>
</dbReference>
<comment type="caution">
    <text evidence="1">The sequence shown here is derived from an EMBL/GenBank/DDBJ whole genome shotgun (WGS) entry which is preliminary data.</text>
</comment>
<evidence type="ECO:0000313" key="2">
    <source>
        <dbReference type="Proteomes" id="UP000789525"/>
    </source>
</evidence>
<reference evidence="1" key="1">
    <citation type="submission" date="2021-06" db="EMBL/GenBank/DDBJ databases">
        <authorList>
            <person name="Kallberg Y."/>
            <person name="Tangrot J."/>
            <person name="Rosling A."/>
        </authorList>
    </citation>
    <scope>NUCLEOTIDE SEQUENCE</scope>
    <source>
        <strain evidence="1">CL356</strain>
    </source>
</reference>
<proteinExistence type="predicted"/>
<accession>A0ACA9QHY8</accession>
<protein>
    <submittedName>
        <fullName evidence="1">3423_t:CDS:1</fullName>
    </submittedName>
</protein>